<accession>A0A4Y6PVY7</accession>
<dbReference type="InterPro" id="IPR036515">
    <property type="entry name" value="Transposase_17_sf"/>
</dbReference>
<feature type="domain" description="Transposase IS200-like" evidence="1">
    <location>
        <begin position="11"/>
        <end position="128"/>
    </location>
</feature>
<reference evidence="2 3" key="1">
    <citation type="submission" date="2019-06" db="EMBL/GenBank/DDBJ databases">
        <title>Persicimonas caeni gen. nov., sp. nov., a predatory bacterium isolated from solar saltern.</title>
        <authorList>
            <person name="Wang S."/>
        </authorList>
    </citation>
    <scope>NUCLEOTIDE SEQUENCE [LARGE SCALE GENOMIC DNA]</scope>
    <source>
        <strain evidence="2 3">YN101</strain>
    </source>
</reference>
<evidence type="ECO:0000313" key="2">
    <source>
        <dbReference type="EMBL" id="QDG51905.1"/>
    </source>
</evidence>
<proteinExistence type="predicted"/>
<dbReference type="GO" id="GO:0003677">
    <property type="term" value="F:DNA binding"/>
    <property type="evidence" value="ECO:0007669"/>
    <property type="project" value="InterPro"/>
</dbReference>
<gene>
    <name evidence="2" type="ORF">FIV42_14500</name>
</gene>
<dbReference type="SUPFAM" id="SSF143422">
    <property type="entry name" value="Transposase IS200-like"/>
    <property type="match status" value="1"/>
</dbReference>
<protein>
    <recommendedName>
        <fullName evidence="1">Transposase IS200-like domain-containing protein</fullName>
    </recommendedName>
</protein>
<dbReference type="PANTHER" id="PTHR34322">
    <property type="entry name" value="TRANSPOSASE, Y1_TNP DOMAIN-CONTAINING"/>
    <property type="match status" value="1"/>
</dbReference>
<dbReference type="Gene3D" id="3.30.70.1290">
    <property type="entry name" value="Transposase IS200-like"/>
    <property type="match status" value="1"/>
</dbReference>
<evidence type="ECO:0000313" key="3">
    <source>
        <dbReference type="Proteomes" id="UP000315995"/>
    </source>
</evidence>
<dbReference type="Proteomes" id="UP000315995">
    <property type="component" value="Chromosome"/>
</dbReference>
<dbReference type="SMART" id="SM01321">
    <property type="entry name" value="Y1_Tnp"/>
    <property type="match status" value="1"/>
</dbReference>
<dbReference type="Pfam" id="PF01797">
    <property type="entry name" value="Y1_Tnp"/>
    <property type="match status" value="1"/>
</dbReference>
<dbReference type="GO" id="GO:0006313">
    <property type="term" value="P:DNA transposition"/>
    <property type="evidence" value="ECO:0007669"/>
    <property type="project" value="InterPro"/>
</dbReference>
<dbReference type="EMBL" id="CP041186">
    <property type="protein sequence ID" value="QDG51905.1"/>
    <property type="molecule type" value="Genomic_DNA"/>
</dbReference>
<dbReference type="AlphaFoldDB" id="A0A4Y6PVY7"/>
<dbReference type="GO" id="GO:0004803">
    <property type="term" value="F:transposase activity"/>
    <property type="evidence" value="ECO:0007669"/>
    <property type="project" value="InterPro"/>
</dbReference>
<accession>A0A5B8YAK7</accession>
<evidence type="ECO:0000259" key="1">
    <source>
        <dbReference type="SMART" id="SM01321"/>
    </source>
</evidence>
<dbReference type="RefSeq" id="WP_141198383.1">
    <property type="nucleotide sequence ID" value="NZ_CP041186.1"/>
</dbReference>
<dbReference type="OrthoDB" id="5470339at2"/>
<keyword evidence="3" id="KW-1185">Reference proteome</keyword>
<organism evidence="2 3">
    <name type="scientific">Persicimonas caeni</name>
    <dbReference type="NCBI Taxonomy" id="2292766"/>
    <lineage>
        <taxon>Bacteria</taxon>
        <taxon>Deltaproteobacteria</taxon>
        <taxon>Bradymonadales</taxon>
        <taxon>Bradymonadaceae</taxon>
        <taxon>Persicimonas</taxon>
    </lineage>
</organism>
<dbReference type="InterPro" id="IPR002686">
    <property type="entry name" value="Transposase_17"/>
</dbReference>
<name>A0A4Y6PVY7_PERCE</name>
<dbReference type="PANTHER" id="PTHR34322:SF2">
    <property type="entry name" value="TRANSPOSASE IS200-LIKE DOMAIN-CONTAINING PROTEIN"/>
    <property type="match status" value="1"/>
</dbReference>
<sequence>MPAVDNIRIYEDDAFYFVTNRCIEAKFLIRPDDDGEMQRICLACLAWAAQKHEVEIFAYVFMSNHFHLLVRAPKMNLSEFMRDFQRELAARLNRHRNRTGTVFPRPFDAPKVIGDDMFLEKLKYIVNNPCLSDLVRHPADWPGVSSWKSHQTGEAQVGRLIDYKELRRLRRKDPSTPREEAMRSDELVLATPPMWEDKSDEELRQLIVAQVEEQATELQKERARRRRRVVGPAKLKRMKVRHSPPAPKCYPRVKCLCADAEKKKAYLEERMTTVDAYKQAMGRWRRGKSSVTFPTGTHPPGLCRCA</sequence>